<name>A0A0F9K1X5_9ZZZZ</name>
<organism evidence="1">
    <name type="scientific">marine sediment metagenome</name>
    <dbReference type="NCBI Taxonomy" id="412755"/>
    <lineage>
        <taxon>unclassified sequences</taxon>
        <taxon>metagenomes</taxon>
        <taxon>ecological metagenomes</taxon>
    </lineage>
</organism>
<gene>
    <name evidence="1" type="ORF">LCGC14_1383840</name>
</gene>
<dbReference type="EMBL" id="LAZR01008869">
    <property type="protein sequence ID" value="KKM76069.1"/>
    <property type="molecule type" value="Genomic_DNA"/>
</dbReference>
<proteinExistence type="predicted"/>
<reference evidence="1" key="1">
    <citation type="journal article" date="2015" name="Nature">
        <title>Complex archaea that bridge the gap between prokaryotes and eukaryotes.</title>
        <authorList>
            <person name="Spang A."/>
            <person name="Saw J.H."/>
            <person name="Jorgensen S.L."/>
            <person name="Zaremba-Niedzwiedzka K."/>
            <person name="Martijn J."/>
            <person name="Lind A.E."/>
            <person name="van Eijk R."/>
            <person name="Schleper C."/>
            <person name="Guy L."/>
            <person name="Ettema T.J."/>
        </authorList>
    </citation>
    <scope>NUCLEOTIDE SEQUENCE</scope>
</reference>
<dbReference type="AlphaFoldDB" id="A0A0F9K1X5"/>
<sequence>MIQGNCPECNSNDLDYETIVDTTPSEQVVHYDFECGNCGFKGKECYKLVFIGYADENNTPITEDDKDYCSKGNCCKHLGETTCANAAPNGCYEERE</sequence>
<comment type="caution">
    <text evidence="1">The sequence shown here is derived from an EMBL/GenBank/DDBJ whole genome shotgun (WGS) entry which is preliminary data.</text>
</comment>
<evidence type="ECO:0000313" key="1">
    <source>
        <dbReference type="EMBL" id="KKM76069.1"/>
    </source>
</evidence>
<protein>
    <submittedName>
        <fullName evidence="1">Uncharacterized protein</fullName>
    </submittedName>
</protein>
<accession>A0A0F9K1X5</accession>